<reference evidence="2 3" key="1">
    <citation type="submission" date="2013-05" db="EMBL/GenBank/DDBJ databases">
        <title>Genome assembly of Chondromyces apiculatus DSM 436.</title>
        <authorList>
            <person name="Sharma G."/>
            <person name="Khatri I."/>
            <person name="Kaur C."/>
            <person name="Mayilraj S."/>
            <person name="Subramanian S."/>
        </authorList>
    </citation>
    <scope>NUCLEOTIDE SEQUENCE [LARGE SCALE GENOMIC DNA]</scope>
    <source>
        <strain evidence="2 3">DSM 436</strain>
    </source>
</reference>
<feature type="region of interest" description="Disordered" evidence="1">
    <location>
        <begin position="157"/>
        <end position="209"/>
    </location>
</feature>
<protein>
    <submittedName>
        <fullName evidence="2">Uncharacterized protein</fullName>
    </submittedName>
</protein>
<dbReference type="STRING" id="1192034.CAP_5067"/>
<gene>
    <name evidence="2" type="ORF">CAP_5067</name>
</gene>
<feature type="compositionally biased region" description="Low complexity" evidence="1">
    <location>
        <begin position="188"/>
        <end position="197"/>
    </location>
</feature>
<sequence length="209" mass="21706">MALCALMVFTPEGAQAHGGDERPLTQIPPAPRGTDGAKAEDLLRELATRPAAAQRVVAEPIEHARRALARAHGARAAGDQTHAHQLHGLALEWAETARDLLRAAEAEKTMQDAAQQAREVTTKLERARVLLAETQARLARATTELERVEAAAREASQAAAASEAARIEASRKGNAKAGTTGKAGGPKGATKQGAAGKETSKPAAKGGGR</sequence>
<keyword evidence="3" id="KW-1185">Reference proteome</keyword>
<organism evidence="2 3">
    <name type="scientific">Chondromyces apiculatus DSM 436</name>
    <dbReference type="NCBI Taxonomy" id="1192034"/>
    <lineage>
        <taxon>Bacteria</taxon>
        <taxon>Pseudomonadati</taxon>
        <taxon>Myxococcota</taxon>
        <taxon>Polyangia</taxon>
        <taxon>Polyangiales</taxon>
        <taxon>Polyangiaceae</taxon>
        <taxon>Chondromyces</taxon>
    </lineage>
</organism>
<proteinExistence type="predicted"/>
<name>A0A017T5V2_9BACT</name>
<accession>A0A017T5V2</accession>
<feature type="region of interest" description="Disordered" evidence="1">
    <location>
        <begin position="14"/>
        <end position="36"/>
    </location>
</feature>
<dbReference type="Proteomes" id="UP000019678">
    <property type="component" value="Unassembled WGS sequence"/>
</dbReference>
<evidence type="ECO:0000256" key="1">
    <source>
        <dbReference type="SAM" id="MobiDB-lite"/>
    </source>
</evidence>
<evidence type="ECO:0000313" key="2">
    <source>
        <dbReference type="EMBL" id="EYF03966.1"/>
    </source>
</evidence>
<evidence type="ECO:0000313" key="3">
    <source>
        <dbReference type="Proteomes" id="UP000019678"/>
    </source>
</evidence>
<dbReference type="EMBL" id="ASRX01000040">
    <property type="protein sequence ID" value="EYF03966.1"/>
    <property type="molecule type" value="Genomic_DNA"/>
</dbReference>
<dbReference type="AlphaFoldDB" id="A0A017T5V2"/>
<comment type="caution">
    <text evidence="2">The sequence shown here is derived from an EMBL/GenBank/DDBJ whole genome shotgun (WGS) entry which is preliminary data.</text>
</comment>